<dbReference type="AlphaFoldDB" id="A0A0C2D9R7"/>
<sequence>MMVRHAVNYDKMLVRDAVNYDKMMVRHAVNCGKMMAQDAVNYGKMVSVVARCCHSRQDDVNHREFCSTFRSLSKCTHSCVWMW</sequence>
<evidence type="ECO:0000313" key="2">
    <source>
        <dbReference type="Proteomes" id="UP000054047"/>
    </source>
</evidence>
<evidence type="ECO:0000313" key="1">
    <source>
        <dbReference type="EMBL" id="KIH66493.1"/>
    </source>
</evidence>
<gene>
    <name evidence="1" type="ORF">ANCDUO_03183</name>
</gene>
<keyword evidence="2" id="KW-1185">Reference proteome</keyword>
<accession>A0A0C2D9R7</accession>
<dbReference type="EMBL" id="KN727097">
    <property type="protein sequence ID" value="KIH66493.1"/>
    <property type="molecule type" value="Genomic_DNA"/>
</dbReference>
<name>A0A0C2D9R7_9BILA</name>
<reference evidence="1 2" key="1">
    <citation type="submission" date="2013-12" db="EMBL/GenBank/DDBJ databases">
        <title>Draft genome of the parsitic nematode Ancylostoma duodenale.</title>
        <authorList>
            <person name="Mitreva M."/>
        </authorList>
    </citation>
    <scope>NUCLEOTIDE SEQUENCE [LARGE SCALE GENOMIC DNA]</scope>
    <source>
        <strain evidence="1 2">Zhejiang</strain>
    </source>
</reference>
<organism evidence="1 2">
    <name type="scientific">Ancylostoma duodenale</name>
    <dbReference type="NCBI Taxonomy" id="51022"/>
    <lineage>
        <taxon>Eukaryota</taxon>
        <taxon>Metazoa</taxon>
        <taxon>Ecdysozoa</taxon>
        <taxon>Nematoda</taxon>
        <taxon>Chromadorea</taxon>
        <taxon>Rhabditida</taxon>
        <taxon>Rhabditina</taxon>
        <taxon>Rhabditomorpha</taxon>
        <taxon>Strongyloidea</taxon>
        <taxon>Ancylostomatidae</taxon>
        <taxon>Ancylostomatinae</taxon>
        <taxon>Ancylostoma</taxon>
    </lineage>
</organism>
<dbReference type="Proteomes" id="UP000054047">
    <property type="component" value="Unassembled WGS sequence"/>
</dbReference>
<protein>
    <submittedName>
        <fullName evidence="1">Uncharacterized protein</fullName>
    </submittedName>
</protein>
<proteinExistence type="predicted"/>